<feature type="non-terminal residue" evidence="1">
    <location>
        <position position="1"/>
    </location>
</feature>
<evidence type="ECO:0000313" key="2">
    <source>
        <dbReference type="Proteomes" id="UP000649617"/>
    </source>
</evidence>
<dbReference type="Proteomes" id="UP000649617">
    <property type="component" value="Unassembled WGS sequence"/>
</dbReference>
<sequence>SLDVSIFSVNYGAAKQKARRLTPLEIAGIEGVERPVLQAIVGKESGQVYYASKPLSASVSAVRLLEAAPDSQTAYSRLPLLLTPARS</sequence>
<dbReference type="AlphaFoldDB" id="A0A812WHW3"/>
<protein>
    <submittedName>
        <fullName evidence="1">Uncharacterized protein</fullName>
    </submittedName>
</protein>
<organism evidence="1 2">
    <name type="scientific">Symbiodinium pilosum</name>
    <name type="common">Dinoflagellate</name>
    <dbReference type="NCBI Taxonomy" id="2952"/>
    <lineage>
        <taxon>Eukaryota</taxon>
        <taxon>Sar</taxon>
        <taxon>Alveolata</taxon>
        <taxon>Dinophyceae</taxon>
        <taxon>Suessiales</taxon>
        <taxon>Symbiodiniaceae</taxon>
        <taxon>Symbiodinium</taxon>
    </lineage>
</organism>
<accession>A0A812WHW3</accession>
<evidence type="ECO:0000313" key="1">
    <source>
        <dbReference type="EMBL" id="CAE7689519.1"/>
    </source>
</evidence>
<keyword evidence="2" id="KW-1185">Reference proteome</keyword>
<feature type="non-terminal residue" evidence="1">
    <location>
        <position position="87"/>
    </location>
</feature>
<proteinExistence type="predicted"/>
<dbReference type="EMBL" id="CAJNIZ010044449">
    <property type="protein sequence ID" value="CAE7689519.1"/>
    <property type="molecule type" value="Genomic_DNA"/>
</dbReference>
<gene>
    <name evidence="1" type="ORF">SPIL2461_LOCUS19303</name>
</gene>
<name>A0A812WHW3_SYMPI</name>
<reference evidence="1" key="1">
    <citation type="submission" date="2021-02" db="EMBL/GenBank/DDBJ databases">
        <authorList>
            <person name="Dougan E. K."/>
            <person name="Rhodes N."/>
            <person name="Thang M."/>
            <person name="Chan C."/>
        </authorList>
    </citation>
    <scope>NUCLEOTIDE SEQUENCE</scope>
</reference>
<comment type="caution">
    <text evidence="1">The sequence shown here is derived from an EMBL/GenBank/DDBJ whole genome shotgun (WGS) entry which is preliminary data.</text>
</comment>